<dbReference type="Pfam" id="PF02518">
    <property type="entry name" value="HATPase_c"/>
    <property type="match status" value="1"/>
</dbReference>
<keyword evidence="15" id="KW-0472">Membrane</keyword>
<feature type="domain" description="Response regulatory" evidence="18">
    <location>
        <begin position="1042"/>
        <end position="1159"/>
    </location>
</feature>
<proteinExistence type="predicted"/>
<dbReference type="InterPro" id="IPR000014">
    <property type="entry name" value="PAS"/>
</dbReference>
<dbReference type="Proteomes" id="UP000824988">
    <property type="component" value="Chromosome"/>
</dbReference>
<protein>
    <recommendedName>
        <fullName evidence="3">histidine kinase</fullName>
        <ecNumber evidence="3">2.7.13.3</ecNumber>
    </recommendedName>
</protein>
<accession>A0A8D4VP33</accession>
<dbReference type="Pfam" id="PF13426">
    <property type="entry name" value="PAS_9"/>
    <property type="match status" value="1"/>
</dbReference>
<dbReference type="SMART" id="SM00086">
    <property type="entry name" value="PAC"/>
    <property type="match status" value="4"/>
</dbReference>
<dbReference type="InterPro" id="IPR003661">
    <property type="entry name" value="HisK_dim/P_dom"/>
</dbReference>
<keyword evidence="12" id="KW-0067">ATP-binding</keyword>
<keyword evidence="7" id="KW-0808">Transferase</keyword>
<evidence type="ECO:0000259" key="18">
    <source>
        <dbReference type="PROSITE" id="PS50110"/>
    </source>
</evidence>
<feature type="domain" description="Response regulatory" evidence="18">
    <location>
        <begin position="133"/>
        <end position="249"/>
    </location>
</feature>
<keyword evidence="22" id="KW-1185">Reference proteome</keyword>
<keyword evidence="8" id="KW-0812">Transmembrane</keyword>
<dbReference type="NCBIfam" id="TIGR00229">
    <property type="entry name" value="sensory_box"/>
    <property type="match status" value="4"/>
</dbReference>
<dbReference type="InterPro" id="IPR000700">
    <property type="entry name" value="PAS-assoc_C"/>
</dbReference>
<dbReference type="CDD" id="cd00156">
    <property type="entry name" value="REC"/>
    <property type="match status" value="1"/>
</dbReference>
<dbReference type="SMART" id="SM00387">
    <property type="entry name" value="HATPase_c"/>
    <property type="match status" value="1"/>
</dbReference>
<reference evidence="21" key="1">
    <citation type="submission" date="2019-06" db="EMBL/GenBank/DDBJ databases">
        <title>Complete genome sequence of Methylogaea oryzae strain JCM16910.</title>
        <authorList>
            <person name="Asakawa S."/>
        </authorList>
    </citation>
    <scope>NUCLEOTIDE SEQUENCE</scope>
    <source>
        <strain evidence="21">E10</strain>
    </source>
</reference>
<dbReference type="FunFam" id="1.10.287.130:FF:000038">
    <property type="entry name" value="Sensory transduction histidine kinase"/>
    <property type="match status" value="1"/>
</dbReference>
<dbReference type="FunFam" id="3.30.565.10:FF:000006">
    <property type="entry name" value="Sensor histidine kinase WalK"/>
    <property type="match status" value="1"/>
</dbReference>
<dbReference type="SMART" id="SM00448">
    <property type="entry name" value="REC"/>
    <property type="match status" value="2"/>
</dbReference>
<evidence type="ECO:0000256" key="14">
    <source>
        <dbReference type="ARBA" id="ARBA00023012"/>
    </source>
</evidence>
<keyword evidence="11" id="KW-0418">Kinase</keyword>
<dbReference type="GO" id="GO:0000155">
    <property type="term" value="F:phosphorelay sensor kinase activity"/>
    <property type="evidence" value="ECO:0007669"/>
    <property type="project" value="InterPro"/>
</dbReference>
<evidence type="ECO:0000256" key="11">
    <source>
        <dbReference type="ARBA" id="ARBA00022777"/>
    </source>
</evidence>
<evidence type="ECO:0000256" key="2">
    <source>
        <dbReference type="ARBA" id="ARBA00004429"/>
    </source>
</evidence>
<dbReference type="InterPro" id="IPR005467">
    <property type="entry name" value="His_kinase_dom"/>
</dbReference>
<evidence type="ECO:0000259" key="20">
    <source>
        <dbReference type="PROSITE" id="PS50113"/>
    </source>
</evidence>
<dbReference type="CDD" id="cd00082">
    <property type="entry name" value="HisKA"/>
    <property type="match status" value="1"/>
</dbReference>
<dbReference type="PANTHER" id="PTHR43304:SF1">
    <property type="entry name" value="PAC DOMAIN-CONTAINING PROTEIN"/>
    <property type="match status" value="1"/>
</dbReference>
<dbReference type="InterPro" id="IPR052162">
    <property type="entry name" value="Sensor_kinase/Photoreceptor"/>
</dbReference>
<dbReference type="Pfam" id="PF08447">
    <property type="entry name" value="PAS_3"/>
    <property type="match status" value="3"/>
</dbReference>
<evidence type="ECO:0000256" key="12">
    <source>
        <dbReference type="ARBA" id="ARBA00022840"/>
    </source>
</evidence>
<keyword evidence="5" id="KW-0997">Cell inner membrane</keyword>
<dbReference type="EC" id="2.7.13.3" evidence="3"/>
<comment type="caution">
    <text evidence="16">Lacks conserved residue(s) required for the propagation of feature annotation.</text>
</comment>
<evidence type="ECO:0000256" key="4">
    <source>
        <dbReference type="ARBA" id="ARBA00022475"/>
    </source>
</evidence>
<organism evidence="21 22">
    <name type="scientific">Methylogaea oryzae</name>
    <dbReference type="NCBI Taxonomy" id="1295382"/>
    <lineage>
        <taxon>Bacteria</taxon>
        <taxon>Pseudomonadati</taxon>
        <taxon>Pseudomonadota</taxon>
        <taxon>Gammaproteobacteria</taxon>
        <taxon>Methylococcales</taxon>
        <taxon>Methylococcaceae</taxon>
        <taxon>Methylogaea</taxon>
    </lineage>
</organism>
<evidence type="ECO:0000256" key="10">
    <source>
        <dbReference type="ARBA" id="ARBA00022741"/>
    </source>
</evidence>
<evidence type="ECO:0000256" key="13">
    <source>
        <dbReference type="ARBA" id="ARBA00022989"/>
    </source>
</evidence>
<dbReference type="SMART" id="SM00091">
    <property type="entry name" value="PAS"/>
    <property type="match status" value="4"/>
</dbReference>
<feature type="domain" description="PAC" evidence="20">
    <location>
        <begin position="599"/>
        <end position="651"/>
    </location>
</feature>
<evidence type="ECO:0000256" key="6">
    <source>
        <dbReference type="ARBA" id="ARBA00022553"/>
    </source>
</evidence>
<feature type="domain" description="PAS" evidence="19">
    <location>
        <begin position="272"/>
        <end position="327"/>
    </location>
</feature>
<dbReference type="RefSeq" id="WP_221048098.1">
    <property type="nucleotide sequence ID" value="NZ_AP019782.1"/>
</dbReference>
<evidence type="ECO:0000256" key="8">
    <source>
        <dbReference type="ARBA" id="ARBA00022692"/>
    </source>
</evidence>
<dbReference type="Pfam" id="PF00072">
    <property type="entry name" value="Response_reg"/>
    <property type="match status" value="2"/>
</dbReference>
<feature type="domain" description="PAS" evidence="19">
    <location>
        <begin position="652"/>
        <end position="724"/>
    </location>
</feature>
<dbReference type="CDD" id="cd16922">
    <property type="entry name" value="HATPase_EvgS-ArcB-TorS-like"/>
    <property type="match status" value="1"/>
</dbReference>
<feature type="domain" description="PAC" evidence="20">
    <location>
        <begin position="728"/>
        <end position="781"/>
    </location>
</feature>
<keyword evidence="10" id="KW-0547">Nucleotide-binding</keyword>
<dbReference type="InterPro" id="IPR001789">
    <property type="entry name" value="Sig_transdc_resp-reg_receiver"/>
</dbReference>
<dbReference type="PANTHER" id="PTHR43304">
    <property type="entry name" value="PHYTOCHROME-LIKE PROTEIN CPH1"/>
    <property type="match status" value="1"/>
</dbReference>
<sequence length="1169" mass="129737">MTASAPPAIRVIALGQFADPIPPLAPRLAALNIAPHHCPGLESLPPAQGARDVLLTDMDWLSRLDEGQRAALCRRAAQAGEWIVLTSGGAGLEERLEWLRAGAGRALPKPLDGERLASWLEELHERWIGPPVRVILLDNDATAQAYYGEGLRTAGIEVQTLRDPMRVLERLDAFQPDVLLLEIETPGCRGPELARLLRQHARYEGLPILYLAAMDHLQEWVETASSAAEAFLAKPARLELLAATVRAHALRYRSQRRADEAQREREALSLRRLERLNRAIDEHAIVSVADAQGNIVHVNDRFCAISGYDHDELLGRNHRIVKSAHHPARFYRDLWQTIASGQAWHGEICNRRKNGELYWVEASIVPLANGDGAPHEYISIRTDITALKRNQAALHESDERLRRSQVFANIGTWDWNIVSGELYWSERIAPLFGYPADEQDVRYEKFLAAVHPEDRPLVTKAVDACIADDVPYEIEHRVVWPDGTVRWLLERGAAVRDAAGRPSHMLGVVQDIDARKRAELALSEREKLLREAQSLAHIGNWHANLVSGELIWSDEIYRIFGYEPGAIRPSLEVFFAAVHPDDRQRVRDSEERAAHTGCHDVVHRIVRPDGSVRHVHELARGAVDGDGRLVGLTGTVQDITERIETEARLRESEERFAFAIEGADEGVWDWHIPSGALSLSGRYETMLGYAKGEMPPAIESWAANVHPEDIERARQYLEDYLAGRIDRYAIDLRLRCKDGDYKWILCRGIVAARDDAGQPLRMIGVHTDIGERKAAEQALIDARNEADRANQAKSEFLSNMSHELRTPLNAILGFTQLLQDDENLSEDQQDSLQAVIKAGQHLLGLINEVLDLAKVEAGHVDLTLEPVAVAPLIHECLDLVAPQADRCAVTLEQAGSGEAFVRADRTRMKQVLLNLLSNAIKYNREGGSVQIDVQPAERGHWRIGVSDTGPGIPAERLGELFQPFNRLGAESNAIEGTGIGLVITRRLVEMMGGSIGVESTVGVGTRFSIHLPAAWPTAAEAGSSHGLDSEAASPTAAERQATVLYIEDNPTNLKLVTRIFARRRQIRLLTALTPEQGIQLATAHRPDLILLDINMPSMTGYEVLGALRKQAELVAVPIVAVTANAMQRDIERGIKAGFARYLTKPFVISEFLETVDSLLTRTCRKYSAI</sequence>
<evidence type="ECO:0000256" key="3">
    <source>
        <dbReference type="ARBA" id="ARBA00012438"/>
    </source>
</evidence>
<feature type="domain" description="PAS" evidence="19">
    <location>
        <begin position="422"/>
        <end position="469"/>
    </location>
</feature>
<dbReference type="CDD" id="cd00130">
    <property type="entry name" value="PAS"/>
    <property type="match status" value="4"/>
</dbReference>
<dbReference type="InterPro" id="IPR013655">
    <property type="entry name" value="PAS_fold_3"/>
</dbReference>
<evidence type="ECO:0000256" key="16">
    <source>
        <dbReference type="PROSITE-ProRule" id="PRU00169"/>
    </source>
</evidence>
<dbReference type="SMART" id="SM00388">
    <property type="entry name" value="HisKA"/>
    <property type="match status" value="1"/>
</dbReference>
<dbReference type="Pfam" id="PF00512">
    <property type="entry name" value="HisKA"/>
    <property type="match status" value="1"/>
</dbReference>
<keyword evidence="13" id="KW-1133">Transmembrane helix</keyword>
<dbReference type="GO" id="GO:0005886">
    <property type="term" value="C:plasma membrane"/>
    <property type="evidence" value="ECO:0007669"/>
    <property type="project" value="UniProtKB-SubCell"/>
</dbReference>
<feature type="domain" description="PAC" evidence="20">
    <location>
        <begin position="472"/>
        <end position="524"/>
    </location>
</feature>
<dbReference type="KEGG" id="moz:MoryE10_05010"/>
<evidence type="ECO:0000313" key="22">
    <source>
        <dbReference type="Proteomes" id="UP000824988"/>
    </source>
</evidence>
<evidence type="ECO:0000256" key="7">
    <source>
        <dbReference type="ARBA" id="ARBA00022679"/>
    </source>
</evidence>
<evidence type="ECO:0000313" key="21">
    <source>
        <dbReference type="EMBL" id="BBL69895.1"/>
    </source>
</evidence>
<dbReference type="InterPro" id="IPR001610">
    <property type="entry name" value="PAC"/>
</dbReference>
<dbReference type="PROSITE" id="PS50110">
    <property type="entry name" value="RESPONSE_REGULATORY"/>
    <property type="match status" value="2"/>
</dbReference>
<name>A0A8D4VP33_9GAMM</name>
<dbReference type="PROSITE" id="PS50112">
    <property type="entry name" value="PAS"/>
    <property type="match status" value="4"/>
</dbReference>
<evidence type="ECO:0000256" key="9">
    <source>
        <dbReference type="ARBA" id="ARBA00022737"/>
    </source>
</evidence>
<feature type="modified residue" description="4-aspartylphosphate" evidence="16">
    <location>
        <position position="1092"/>
    </location>
</feature>
<dbReference type="InterPro" id="IPR003594">
    <property type="entry name" value="HATPase_dom"/>
</dbReference>
<dbReference type="FunFam" id="2.10.70.100:FF:000001">
    <property type="entry name" value="Sensory transduction histidine kinase"/>
    <property type="match status" value="1"/>
</dbReference>
<evidence type="ECO:0000259" key="19">
    <source>
        <dbReference type="PROSITE" id="PS50112"/>
    </source>
</evidence>
<keyword evidence="6 16" id="KW-0597">Phosphoprotein</keyword>
<gene>
    <name evidence="21" type="ORF">MoryE10_05010</name>
</gene>
<feature type="domain" description="PAC" evidence="20">
    <location>
        <begin position="344"/>
        <end position="396"/>
    </location>
</feature>
<evidence type="ECO:0000256" key="15">
    <source>
        <dbReference type="ARBA" id="ARBA00023136"/>
    </source>
</evidence>
<feature type="domain" description="Histidine kinase" evidence="17">
    <location>
        <begin position="799"/>
        <end position="1015"/>
    </location>
</feature>
<evidence type="ECO:0000256" key="1">
    <source>
        <dbReference type="ARBA" id="ARBA00000085"/>
    </source>
</evidence>
<comment type="subcellular location">
    <subcellularLocation>
        <location evidence="2">Cell inner membrane</location>
        <topology evidence="2">Multi-pass membrane protein</topology>
    </subcellularLocation>
</comment>
<keyword evidence="14" id="KW-0902">Two-component regulatory system</keyword>
<evidence type="ECO:0000256" key="5">
    <source>
        <dbReference type="ARBA" id="ARBA00022519"/>
    </source>
</evidence>
<dbReference type="EMBL" id="AP019782">
    <property type="protein sequence ID" value="BBL69895.1"/>
    <property type="molecule type" value="Genomic_DNA"/>
</dbReference>
<dbReference type="GO" id="GO:0005524">
    <property type="term" value="F:ATP binding"/>
    <property type="evidence" value="ECO:0007669"/>
    <property type="project" value="UniProtKB-KW"/>
</dbReference>
<keyword evidence="4" id="KW-1003">Cell membrane</keyword>
<dbReference type="PROSITE" id="PS50109">
    <property type="entry name" value="HIS_KIN"/>
    <property type="match status" value="1"/>
</dbReference>
<keyword evidence="9" id="KW-0677">Repeat</keyword>
<evidence type="ECO:0000259" key="17">
    <source>
        <dbReference type="PROSITE" id="PS50109"/>
    </source>
</evidence>
<dbReference type="PROSITE" id="PS50113">
    <property type="entry name" value="PAC"/>
    <property type="match status" value="4"/>
</dbReference>
<feature type="domain" description="PAS" evidence="19">
    <location>
        <begin position="552"/>
        <end position="597"/>
    </location>
</feature>
<dbReference type="AlphaFoldDB" id="A0A8D4VP33"/>
<comment type="catalytic activity">
    <reaction evidence="1">
        <text>ATP + protein L-histidine = ADP + protein N-phospho-L-histidine.</text>
        <dbReference type="EC" id="2.7.13.3"/>
    </reaction>
</comment>